<keyword evidence="1" id="KW-0472">Membrane</keyword>
<feature type="transmembrane region" description="Helical" evidence="1">
    <location>
        <begin position="106"/>
        <end position="129"/>
    </location>
</feature>
<keyword evidence="3" id="KW-1185">Reference proteome</keyword>
<feature type="transmembrane region" description="Helical" evidence="1">
    <location>
        <begin position="34"/>
        <end position="55"/>
    </location>
</feature>
<evidence type="ECO:0000313" key="3">
    <source>
        <dbReference type="Proteomes" id="UP000539111"/>
    </source>
</evidence>
<keyword evidence="1" id="KW-1133">Transmembrane helix</keyword>
<evidence type="ECO:0000313" key="2">
    <source>
        <dbReference type="EMBL" id="NYI66868.1"/>
    </source>
</evidence>
<dbReference type="EMBL" id="JACBZP010000001">
    <property type="protein sequence ID" value="NYI66868.1"/>
    <property type="molecule type" value="Genomic_DNA"/>
</dbReference>
<accession>A0A7Z0ABZ9</accession>
<evidence type="ECO:0000256" key="1">
    <source>
        <dbReference type="SAM" id="Phobius"/>
    </source>
</evidence>
<feature type="transmembrane region" description="Helical" evidence="1">
    <location>
        <begin position="209"/>
        <end position="232"/>
    </location>
</feature>
<protein>
    <submittedName>
        <fullName evidence="2">Uncharacterized protein</fullName>
    </submittedName>
</protein>
<name>A0A7Z0ABZ9_9MICO</name>
<feature type="transmembrane region" description="Helical" evidence="1">
    <location>
        <begin position="135"/>
        <end position="161"/>
    </location>
</feature>
<proteinExistence type="predicted"/>
<comment type="caution">
    <text evidence="2">The sequence shown here is derived from an EMBL/GenBank/DDBJ whole genome shotgun (WGS) entry which is preliminary data.</text>
</comment>
<gene>
    <name evidence="2" type="ORF">BJY26_001174</name>
</gene>
<dbReference type="AlphaFoldDB" id="A0A7Z0ABZ9"/>
<dbReference type="Proteomes" id="UP000539111">
    <property type="component" value="Unassembled WGS sequence"/>
</dbReference>
<organism evidence="2 3">
    <name type="scientific">Spelaeicoccus albus</name>
    <dbReference type="NCBI Taxonomy" id="1280376"/>
    <lineage>
        <taxon>Bacteria</taxon>
        <taxon>Bacillati</taxon>
        <taxon>Actinomycetota</taxon>
        <taxon>Actinomycetes</taxon>
        <taxon>Micrococcales</taxon>
        <taxon>Brevibacteriaceae</taxon>
        <taxon>Spelaeicoccus</taxon>
    </lineage>
</organism>
<reference evidence="2 3" key="1">
    <citation type="submission" date="2020-07" db="EMBL/GenBank/DDBJ databases">
        <title>Sequencing the genomes of 1000 actinobacteria strains.</title>
        <authorList>
            <person name="Klenk H.-P."/>
        </authorList>
    </citation>
    <scope>NUCLEOTIDE SEQUENCE [LARGE SCALE GENOMIC DNA]</scope>
    <source>
        <strain evidence="2 3">DSM 26341</strain>
    </source>
</reference>
<feature type="transmembrane region" description="Helical" evidence="1">
    <location>
        <begin position="182"/>
        <end position="203"/>
    </location>
</feature>
<sequence length="237" mass="24188">MRELRGARVGEEAGDTAGENLIMRRAVRGVWPHLPVLLIGSIAVCAGAAIATLIAPGLTPVSVLVIALLVIPPFAALIAVANGIVVRGDATVRQWGGSLIRSGWRAVTVAVPPVVALALLLTAVEVWRISGQSWVLVPLGVAATVSAIGVLGLTAALPLALERPGLRGTALWLSALFLVAKRPLSFIAVACLAGMGIWAATAWTASLLLLLPAPVALVASAAVWTSAARLGLAAPKE</sequence>
<keyword evidence="1" id="KW-0812">Transmembrane</keyword>
<feature type="transmembrane region" description="Helical" evidence="1">
    <location>
        <begin position="61"/>
        <end position="85"/>
    </location>
</feature>